<feature type="coiled-coil region" evidence="1">
    <location>
        <begin position="124"/>
        <end position="151"/>
    </location>
</feature>
<dbReference type="InterPro" id="IPR052057">
    <property type="entry name" value="IS150/IS1296_orfA-like"/>
</dbReference>
<sequence length="160" mass="18432">MDPRSLLTEAQREALVALYEQGNGYKAAAAISGVGVHSAKRLHHRWRLHGRSALVRREFQQRYTFEVKLEAVQRFERQEATLSELADEYGMSSSVLLKTWVRIHRREGEEGLRSKRKGRPPGAVGKQLTEVQKLEKENERLRAEVAYRKKVRALRAQGLQ</sequence>
<keyword evidence="1" id="KW-0175">Coiled coil</keyword>
<dbReference type="InterPro" id="IPR036388">
    <property type="entry name" value="WH-like_DNA-bd_sf"/>
</dbReference>
<dbReference type="GO" id="GO:0003677">
    <property type="term" value="F:DNA binding"/>
    <property type="evidence" value="ECO:0007669"/>
    <property type="project" value="InterPro"/>
</dbReference>
<dbReference type="InterPro" id="IPR002514">
    <property type="entry name" value="Transposase_8"/>
</dbReference>
<dbReference type="Gene3D" id="1.10.10.10">
    <property type="entry name" value="Winged helix-like DNA-binding domain superfamily/Winged helix DNA-binding domain"/>
    <property type="match status" value="1"/>
</dbReference>
<evidence type="ECO:0000313" key="2">
    <source>
        <dbReference type="EMBL" id="SEB92012.1"/>
    </source>
</evidence>
<dbReference type="Proteomes" id="UP000182652">
    <property type="component" value="Unassembled WGS sequence"/>
</dbReference>
<dbReference type="EMBL" id="FNSN01000003">
    <property type="protein sequence ID" value="SEB92012.1"/>
    <property type="molecule type" value="Genomic_DNA"/>
</dbReference>
<dbReference type="GO" id="GO:0006313">
    <property type="term" value="P:DNA transposition"/>
    <property type="evidence" value="ECO:0007669"/>
    <property type="project" value="InterPro"/>
</dbReference>
<dbReference type="PANTHER" id="PTHR33795:SF1">
    <property type="entry name" value="INSERTION ELEMENT IS150 PROTEIN INSJ"/>
    <property type="match status" value="1"/>
</dbReference>
<keyword evidence="3" id="KW-1185">Reference proteome</keyword>
<dbReference type="InterPro" id="IPR009057">
    <property type="entry name" value="Homeodomain-like_sf"/>
</dbReference>
<dbReference type="SUPFAM" id="SSF46689">
    <property type="entry name" value="Homeodomain-like"/>
    <property type="match status" value="1"/>
</dbReference>
<accession>A0A1H4NBL5</accession>
<dbReference type="GO" id="GO:0004803">
    <property type="term" value="F:transposase activity"/>
    <property type="evidence" value="ECO:0007669"/>
    <property type="project" value="InterPro"/>
</dbReference>
<evidence type="ECO:0000256" key="1">
    <source>
        <dbReference type="SAM" id="Coils"/>
    </source>
</evidence>
<reference evidence="2 3" key="1">
    <citation type="submission" date="2016-10" db="EMBL/GenBank/DDBJ databases">
        <authorList>
            <person name="de Groot N.N."/>
        </authorList>
    </citation>
    <scope>NUCLEOTIDE SEQUENCE [LARGE SCALE GENOMIC DNA]</scope>
    <source>
        <strain evidence="2 3">DSM 10495</strain>
    </source>
</reference>
<proteinExistence type="predicted"/>
<dbReference type="AlphaFoldDB" id="A0A1H4NBL5"/>
<evidence type="ECO:0000313" key="3">
    <source>
        <dbReference type="Proteomes" id="UP000182652"/>
    </source>
</evidence>
<name>A0A1H4NBL5_9MICC</name>
<dbReference type="STRING" id="156980.SAMN04489745_1599"/>
<dbReference type="Pfam" id="PF01527">
    <property type="entry name" value="HTH_Tnp_1"/>
    <property type="match status" value="1"/>
</dbReference>
<protein>
    <submittedName>
        <fullName evidence="2">Transposase and inactivated derivatives</fullName>
    </submittedName>
</protein>
<organism evidence="2 3">
    <name type="scientific">Arthrobacter woluwensis</name>
    <dbReference type="NCBI Taxonomy" id="156980"/>
    <lineage>
        <taxon>Bacteria</taxon>
        <taxon>Bacillati</taxon>
        <taxon>Actinomycetota</taxon>
        <taxon>Actinomycetes</taxon>
        <taxon>Micrococcales</taxon>
        <taxon>Micrococcaceae</taxon>
        <taxon>Arthrobacter</taxon>
    </lineage>
</organism>
<gene>
    <name evidence="2" type="ORF">SAMN04489745_1599</name>
</gene>
<dbReference type="PANTHER" id="PTHR33795">
    <property type="entry name" value="INSERTION ELEMENT IS150 PROTEIN INSJ"/>
    <property type="match status" value="1"/>
</dbReference>